<dbReference type="PRINTS" id="PR00469">
    <property type="entry name" value="PNDRDTASEII"/>
</dbReference>
<protein>
    <submittedName>
        <fullName evidence="7">FAD-dependent oxidoreductase</fullName>
    </submittedName>
</protein>
<keyword evidence="4" id="KW-0560">Oxidoreductase</keyword>
<reference evidence="7" key="1">
    <citation type="submission" date="2023-06" db="EMBL/GenBank/DDBJ databases">
        <title>Identification and characterization of horizontal gene transfer across gut microbiota members of farm animals based on homology search.</title>
        <authorList>
            <person name="Schwarzerova J."/>
            <person name="Nykrynova M."/>
            <person name="Jureckova K."/>
            <person name="Cejkova D."/>
            <person name="Rychlik I."/>
        </authorList>
    </citation>
    <scope>NUCLEOTIDE SEQUENCE</scope>
    <source>
        <strain evidence="7">105_WCHN</strain>
    </source>
</reference>
<evidence type="ECO:0000313" key="7">
    <source>
        <dbReference type="EMBL" id="MDM8333572.1"/>
    </source>
</evidence>
<dbReference type="CDD" id="cd02974">
    <property type="entry name" value="AhpF_NTD_N"/>
    <property type="match status" value="1"/>
</dbReference>
<dbReference type="InterPro" id="IPR036249">
    <property type="entry name" value="Thioredoxin-like_sf"/>
</dbReference>
<organism evidence="7 8">
    <name type="scientific">Limosilactobacillus panis</name>
    <dbReference type="NCBI Taxonomy" id="47493"/>
    <lineage>
        <taxon>Bacteria</taxon>
        <taxon>Bacillati</taxon>
        <taxon>Bacillota</taxon>
        <taxon>Bacilli</taxon>
        <taxon>Lactobacillales</taxon>
        <taxon>Lactobacillaceae</taxon>
        <taxon>Limosilactobacillus</taxon>
    </lineage>
</organism>
<dbReference type="PRINTS" id="PR00368">
    <property type="entry name" value="FADPNR"/>
</dbReference>
<evidence type="ECO:0000259" key="5">
    <source>
        <dbReference type="Pfam" id="PF07992"/>
    </source>
</evidence>
<dbReference type="Proteomes" id="UP001529423">
    <property type="component" value="Unassembled WGS sequence"/>
</dbReference>
<proteinExistence type="predicted"/>
<evidence type="ECO:0000313" key="8">
    <source>
        <dbReference type="Proteomes" id="UP001529423"/>
    </source>
</evidence>
<comment type="caution">
    <text evidence="7">The sequence shown here is derived from an EMBL/GenBank/DDBJ whole genome shotgun (WGS) entry which is preliminary data.</text>
</comment>
<dbReference type="CDD" id="cd03026">
    <property type="entry name" value="AhpF_NTD_C"/>
    <property type="match status" value="1"/>
</dbReference>
<accession>A0ABT7VLF8</accession>
<feature type="domain" description="FAD/NAD(P)-binding" evidence="5">
    <location>
        <begin position="7"/>
        <end position="300"/>
    </location>
</feature>
<dbReference type="Gene3D" id="3.40.30.80">
    <property type="match status" value="1"/>
</dbReference>
<dbReference type="InterPro" id="IPR036188">
    <property type="entry name" value="FAD/NAD-bd_sf"/>
</dbReference>
<comment type="subunit">
    <text evidence="2">Homodimer.</text>
</comment>
<dbReference type="EMBL" id="JAUDEO010000012">
    <property type="protein sequence ID" value="MDM8333572.1"/>
    <property type="molecule type" value="Genomic_DNA"/>
</dbReference>
<keyword evidence="3" id="KW-0285">Flavoprotein</keyword>
<evidence type="ECO:0000259" key="6">
    <source>
        <dbReference type="Pfam" id="PF13192"/>
    </source>
</evidence>
<evidence type="ECO:0000256" key="3">
    <source>
        <dbReference type="ARBA" id="ARBA00022630"/>
    </source>
</evidence>
<gene>
    <name evidence="7" type="ORF">QUW46_03130</name>
</gene>
<evidence type="ECO:0000256" key="4">
    <source>
        <dbReference type="ARBA" id="ARBA00023002"/>
    </source>
</evidence>
<comment type="cofactor">
    <cofactor evidence="1">
        <name>FAD</name>
        <dbReference type="ChEBI" id="CHEBI:57692"/>
    </cofactor>
</comment>
<dbReference type="SUPFAM" id="SSF51905">
    <property type="entry name" value="FAD/NAD(P)-binding domain"/>
    <property type="match status" value="1"/>
</dbReference>
<reference evidence="7" key="2">
    <citation type="submission" date="2023-06" db="EMBL/GenBank/DDBJ databases">
        <authorList>
            <person name="Zeman M."/>
            <person name="Kubasova T."/>
            <person name="Jahodarova E."/>
            <person name="Nykrynova M."/>
            <person name="Rychlik I."/>
        </authorList>
    </citation>
    <scope>NUCLEOTIDE SEQUENCE</scope>
    <source>
        <strain evidence="7">105_WCHN</strain>
    </source>
</reference>
<evidence type="ECO:0000256" key="1">
    <source>
        <dbReference type="ARBA" id="ARBA00001974"/>
    </source>
</evidence>
<evidence type="ECO:0000256" key="2">
    <source>
        <dbReference type="ARBA" id="ARBA00011738"/>
    </source>
</evidence>
<dbReference type="SUPFAM" id="SSF52833">
    <property type="entry name" value="Thioredoxin-like"/>
    <property type="match status" value="2"/>
</dbReference>
<dbReference type="Pfam" id="PF13192">
    <property type="entry name" value="Thioredoxin_3"/>
    <property type="match status" value="1"/>
</dbReference>
<dbReference type="Pfam" id="PF07992">
    <property type="entry name" value="Pyr_redox_2"/>
    <property type="match status" value="1"/>
</dbReference>
<dbReference type="InterPro" id="IPR044142">
    <property type="entry name" value="AhpF_NTD_N"/>
</dbReference>
<dbReference type="InterPro" id="IPR050097">
    <property type="entry name" value="Ferredoxin-NADP_redctase_2"/>
</dbReference>
<dbReference type="InterPro" id="IPR012336">
    <property type="entry name" value="Thioredoxin-like_fold"/>
</dbReference>
<feature type="domain" description="Thioredoxin-like fold" evidence="6">
    <location>
        <begin position="472"/>
        <end position="543"/>
    </location>
</feature>
<sequence length="551" mass="59057">MADEHLYDLIIVGAGPAGLSAGLYAGRATLDTLILEGDTVGGQVTTTSVVYNYPAVEKVDGTQLMNKMQKQVADFGVTIKHDQVAKYQLADEVKVLVGKSGQEYHARSVIIATGASPRKVGFPGEDEFRGRGVAYCSTCDGDLFTGLQIFVVGGGYAAAEEADYLSRFGKHVTVLVRSDHFKCPPLIAARALNNPKVSVEYNTEIKKVTGDDYVTAATLVNNKTGKETVYHVDQGDNTFGIFIYVGTQPATKDLQGIIDLDDHGYIKVDANGATNVSGIYAAGDVIVKNLRQIITAASDGAVAATSAEQFITAQKQRQGILIHADVAKKAASTVGQTTNLEKQEEVTPHEGNWLSADIDSQLKPIFERLTKDVTLEVVMNGSDLAQQLLSFVTEFAGLDDHMSVKQAADDSAQLPTLKLLDADGNDTGLHYMGIPTGHELNSLVLGVYNVAGPGQTIAPEMAERIKQLPAANIRIGVSLTCHFCPDVVAACQRMASLNPNITATMIDLQHDPELRKDKKIMSVPATMIDDSPVIFGSQSLEQLVAAVEKYQ</sequence>
<dbReference type="RefSeq" id="WP_289559536.1">
    <property type="nucleotide sequence ID" value="NZ_JAUDEO010000012.1"/>
</dbReference>
<keyword evidence="8" id="KW-1185">Reference proteome</keyword>
<dbReference type="InterPro" id="IPR023753">
    <property type="entry name" value="FAD/NAD-binding_dom"/>
</dbReference>
<dbReference type="InterPro" id="IPR044141">
    <property type="entry name" value="AhpF_NTD_C"/>
</dbReference>
<dbReference type="PANTHER" id="PTHR48105">
    <property type="entry name" value="THIOREDOXIN REDUCTASE 1-RELATED-RELATED"/>
    <property type="match status" value="1"/>
</dbReference>
<name>A0ABT7VLF8_9LACO</name>
<dbReference type="Gene3D" id="3.50.50.60">
    <property type="entry name" value="FAD/NAD(P)-binding domain"/>
    <property type="match status" value="2"/>
</dbReference>